<organism evidence="1 2">
    <name type="scientific">Brachybacterium nesterenkovii</name>
    <dbReference type="NCBI Taxonomy" id="47847"/>
    <lineage>
        <taxon>Bacteria</taxon>
        <taxon>Bacillati</taxon>
        <taxon>Actinomycetota</taxon>
        <taxon>Actinomycetes</taxon>
        <taxon>Micrococcales</taxon>
        <taxon>Dermabacteraceae</taxon>
        <taxon>Brachybacterium</taxon>
    </lineage>
</organism>
<proteinExistence type="predicted"/>
<accession>A0A1X6WWE4</accession>
<keyword evidence="2" id="KW-1185">Reference proteome</keyword>
<evidence type="ECO:0000313" key="1">
    <source>
        <dbReference type="EMBL" id="SLM89933.1"/>
    </source>
</evidence>
<name>A0A1X6WWE4_9MICO</name>
<protein>
    <submittedName>
        <fullName evidence="1">Uncharacterized protein</fullName>
    </submittedName>
</protein>
<dbReference type="Proteomes" id="UP000195981">
    <property type="component" value="Unassembled WGS sequence"/>
</dbReference>
<dbReference type="EMBL" id="FWFG01000040">
    <property type="protein sequence ID" value="SLM89933.1"/>
    <property type="molecule type" value="Genomic_DNA"/>
</dbReference>
<sequence length="73" mass="8067">MGEAAKNDIVRLLPSVVDPDGSLDVVVGGARVEWSIVVGIRRPFRRGSTTARVQYDEDRPLRDAARHPDVCPR</sequence>
<evidence type="ECO:0000313" key="2">
    <source>
        <dbReference type="Proteomes" id="UP000195981"/>
    </source>
</evidence>
<reference evidence="1 2" key="1">
    <citation type="submission" date="2017-02" db="EMBL/GenBank/DDBJ databases">
        <authorList>
            <person name="Peterson S.W."/>
        </authorList>
    </citation>
    <scope>NUCLEOTIDE SEQUENCE [LARGE SCALE GENOMIC DNA]</scope>
    <source>
        <strain evidence="1 2">CIP104813</strain>
    </source>
</reference>
<dbReference type="AlphaFoldDB" id="A0A1X6WWE4"/>
<gene>
    <name evidence="1" type="ORF">FM110_04330</name>
</gene>